<organism evidence="1">
    <name type="scientific">Streptomyces sp. R33</name>
    <dbReference type="NCBI Taxonomy" id="3238629"/>
    <lineage>
        <taxon>Bacteria</taxon>
        <taxon>Bacillati</taxon>
        <taxon>Actinomycetota</taxon>
        <taxon>Actinomycetes</taxon>
        <taxon>Kitasatosporales</taxon>
        <taxon>Streptomycetaceae</taxon>
        <taxon>Streptomyces</taxon>
    </lineage>
</organism>
<dbReference type="EMBL" id="CP165727">
    <property type="protein sequence ID" value="XDV64502.1"/>
    <property type="molecule type" value="Genomic_DNA"/>
</dbReference>
<sequence>MASQTTMSPAVHLSLPADAPRPAADCDVCAALAGQRSEAHRRGDHSAVSDCNVEIVAHRGRSRC</sequence>
<dbReference type="RefSeq" id="WP_369778009.1">
    <property type="nucleotide sequence ID" value="NZ_CP165727.1"/>
</dbReference>
<evidence type="ECO:0000313" key="1">
    <source>
        <dbReference type="EMBL" id="XDV64502.1"/>
    </source>
</evidence>
<gene>
    <name evidence="1" type="ORF">AB5J51_16975</name>
</gene>
<name>A0AB39Y3D3_9ACTN</name>
<accession>A0AB39Y3D3</accession>
<protein>
    <submittedName>
        <fullName evidence="1">Uncharacterized protein</fullName>
    </submittedName>
</protein>
<proteinExistence type="predicted"/>
<reference evidence="1" key="1">
    <citation type="submission" date="2024-08" db="EMBL/GenBank/DDBJ databases">
        <authorList>
            <person name="Yu S.T."/>
        </authorList>
    </citation>
    <scope>NUCLEOTIDE SEQUENCE</scope>
    <source>
        <strain evidence="1">R33</strain>
    </source>
</reference>
<dbReference type="AlphaFoldDB" id="A0AB39Y3D3"/>